<dbReference type="RefSeq" id="WP_084061608.1">
    <property type="nucleotide sequence ID" value="NZ_FWXO01000003.1"/>
</dbReference>
<organism evidence="1 2">
    <name type="scientific">Cellulophaga tyrosinoxydans</name>
    <dbReference type="NCBI Taxonomy" id="504486"/>
    <lineage>
        <taxon>Bacteria</taxon>
        <taxon>Pseudomonadati</taxon>
        <taxon>Bacteroidota</taxon>
        <taxon>Flavobacteriia</taxon>
        <taxon>Flavobacteriales</taxon>
        <taxon>Flavobacteriaceae</taxon>
        <taxon>Cellulophaga</taxon>
    </lineage>
</organism>
<dbReference type="EMBL" id="FWXO01000003">
    <property type="protein sequence ID" value="SMC65311.1"/>
    <property type="molecule type" value="Genomic_DNA"/>
</dbReference>
<dbReference type="STRING" id="504486.SAMN05660703_2284"/>
<dbReference type="OrthoDB" id="8662267at2"/>
<dbReference type="Proteomes" id="UP000192360">
    <property type="component" value="Unassembled WGS sequence"/>
</dbReference>
<evidence type="ECO:0000313" key="1">
    <source>
        <dbReference type="EMBL" id="SMC65311.1"/>
    </source>
</evidence>
<protein>
    <submittedName>
        <fullName evidence="1">Uncharacterized protein</fullName>
    </submittedName>
</protein>
<sequence length="188" mass="21412">MESINGVTFEDWGAACGNLAAGMSEEEVIKVLGLEMPVWQQTNSAWTSKLGDLMTEDMNNATIYSGFFTNPKVGKFADVASNVPDIKSLLEKVPDYDAYQKIFWQQSIAAQHGIDPVSIIEENGFNHQTWSQVGMHYSNWYHEYTKRTGTEQDNKRFHELSAIGNKWTNHWNEFYKENAANLGEDIDF</sequence>
<evidence type="ECO:0000313" key="2">
    <source>
        <dbReference type="Proteomes" id="UP000192360"/>
    </source>
</evidence>
<gene>
    <name evidence="1" type="ORF">SAMN05660703_2284</name>
</gene>
<reference evidence="1 2" key="1">
    <citation type="submission" date="2017-04" db="EMBL/GenBank/DDBJ databases">
        <authorList>
            <person name="Afonso C.L."/>
            <person name="Miller P.J."/>
            <person name="Scott M.A."/>
            <person name="Spackman E."/>
            <person name="Goraichik I."/>
            <person name="Dimitrov K.M."/>
            <person name="Suarez D.L."/>
            <person name="Swayne D.E."/>
        </authorList>
    </citation>
    <scope>NUCLEOTIDE SEQUENCE [LARGE SCALE GENOMIC DNA]</scope>
    <source>
        <strain evidence="1 2">DSM 21164</strain>
    </source>
</reference>
<name>A0A1W2AXY8_9FLAO</name>
<dbReference type="AlphaFoldDB" id="A0A1W2AXY8"/>
<accession>A0A1W2AXY8</accession>
<proteinExistence type="predicted"/>
<keyword evidence="2" id="KW-1185">Reference proteome</keyword>